<dbReference type="EMBL" id="VFPH01000002">
    <property type="protein sequence ID" value="TQM37458.1"/>
    <property type="molecule type" value="Genomic_DNA"/>
</dbReference>
<evidence type="ECO:0000256" key="2">
    <source>
        <dbReference type="ARBA" id="ARBA00022448"/>
    </source>
</evidence>
<dbReference type="Gene3D" id="1.10.3720.10">
    <property type="entry name" value="MetI-like"/>
    <property type="match status" value="1"/>
</dbReference>
<evidence type="ECO:0000256" key="1">
    <source>
        <dbReference type="ARBA" id="ARBA00004651"/>
    </source>
</evidence>
<organism evidence="9 10">
    <name type="scientific">Pseudonocardia cypriaca</name>
    <dbReference type="NCBI Taxonomy" id="882449"/>
    <lineage>
        <taxon>Bacteria</taxon>
        <taxon>Bacillati</taxon>
        <taxon>Actinomycetota</taxon>
        <taxon>Actinomycetes</taxon>
        <taxon>Pseudonocardiales</taxon>
        <taxon>Pseudonocardiaceae</taxon>
        <taxon>Pseudonocardia</taxon>
    </lineage>
</organism>
<protein>
    <submittedName>
        <fullName evidence="9">Carbohydrate ABC transporter membrane protein 2 (CUT1 family)</fullName>
    </submittedName>
</protein>
<evidence type="ECO:0000256" key="7">
    <source>
        <dbReference type="RuleBase" id="RU363032"/>
    </source>
</evidence>
<dbReference type="GO" id="GO:0055085">
    <property type="term" value="P:transmembrane transport"/>
    <property type="evidence" value="ECO:0007669"/>
    <property type="project" value="InterPro"/>
</dbReference>
<sequence>MLGAVVTLGPFLLSLMTALKSPKQFASEPVLTPPDPPTLSNFAELFGERYDFVVPTVVTAQVVAVILVGQLLFSVFAAYAFARLSFPGRDPLFWVYLATLMVPQVVTIIPLYAMFADLGIRNTFWALVLPYVFGSPYGIFLLREYFRGIPGDLLDAAKLDGAGTLRILWHVVVPVSRPILATLAIITVVTHWNNFLWPLVITSGRQWQMLTVATSALQSQYNSNWTIVMAATTLAILPLTILFLAFQRHVVRSITITGFR</sequence>
<keyword evidence="10" id="KW-1185">Reference proteome</keyword>
<evidence type="ECO:0000313" key="9">
    <source>
        <dbReference type="EMBL" id="TQM37458.1"/>
    </source>
</evidence>
<dbReference type="GO" id="GO:0005886">
    <property type="term" value="C:plasma membrane"/>
    <property type="evidence" value="ECO:0007669"/>
    <property type="project" value="UniProtKB-SubCell"/>
</dbReference>
<dbReference type="Proteomes" id="UP000319818">
    <property type="component" value="Unassembled WGS sequence"/>
</dbReference>
<feature type="domain" description="ABC transmembrane type-1" evidence="8">
    <location>
        <begin position="56"/>
        <end position="246"/>
    </location>
</feature>
<evidence type="ECO:0000259" key="8">
    <source>
        <dbReference type="PROSITE" id="PS50928"/>
    </source>
</evidence>
<reference evidence="9 10" key="1">
    <citation type="submission" date="2019-06" db="EMBL/GenBank/DDBJ databases">
        <title>Sequencing the genomes of 1000 actinobacteria strains.</title>
        <authorList>
            <person name="Klenk H.-P."/>
        </authorList>
    </citation>
    <scope>NUCLEOTIDE SEQUENCE [LARGE SCALE GENOMIC DNA]</scope>
    <source>
        <strain evidence="9 10">DSM 45511</strain>
    </source>
</reference>
<dbReference type="InterPro" id="IPR000515">
    <property type="entry name" value="MetI-like"/>
</dbReference>
<name>A0A543FUE4_9PSEU</name>
<keyword evidence="6 7" id="KW-0472">Membrane</keyword>
<feature type="transmembrane region" description="Helical" evidence="7">
    <location>
        <begin position="225"/>
        <end position="246"/>
    </location>
</feature>
<dbReference type="Pfam" id="PF00528">
    <property type="entry name" value="BPD_transp_1"/>
    <property type="match status" value="1"/>
</dbReference>
<comment type="similarity">
    <text evidence="7">Belongs to the binding-protein-dependent transport system permease family.</text>
</comment>
<feature type="transmembrane region" description="Helical" evidence="7">
    <location>
        <begin position="58"/>
        <end position="81"/>
    </location>
</feature>
<feature type="transmembrane region" description="Helical" evidence="7">
    <location>
        <begin position="93"/>
        <end position="112"/>
    </location>
</feature>
<accession>A0A543FUE4</accession>
<gene>
    <name evidence="9" type="ORF">FB388_4671</name>
</gene>
<keyword evidence="2 7" id="KW-0813">Transport</keyword>
<evidence type="ECO:0000256" key="5">
    <source>
        <dbReference type="ARBA" id="ARBA00022989"/>
    </source>
</evidence>
<dbReference type="PROSITE" id="PS50928">
    <property type="entry name" value="ABC_TM1"/>
    <property type="match status" value="1"/>
</dbReference>
<comment type="subcellular location">
    <subcellularLocation>
        <location evidence="1 7">Cell membrane</location>
        <topology evidence="1 7">Multi-pass membrane protein</topology>
    </subcellularLocation>
</comment>
<feature type="transmembrane region" description="Helical" evidence="7">
    <location>
        <begin position="124"/>
        <end position="146"/>
    </location>
</feature>
<dbReference type="PANTHER" id="PTHR43744:SF12">
    <property type="entry name" value="ABC TRANSPORTER PERMEASE PROTEIN MG189-RELATED"/>
    <property type="match status" value="1"/>
</dbReference>
<evidence type="ECO:0000256" key="6">
    <source>
        <dbReference type="ARBA" id="ARBA00023136"/>
    </source>
</evidence>
<dbReference type="RefSeq" id="WP_246122311.1">
    <property type="nucleotide sequence ID" value="NZ_VFPH01000002.1"/>
</dbReference>
<dbReference type="SUPFAM" id="SSF161098">
    <property type="entry name" value="MetI-like"/>
    <property type="match status" value="1"/>
</dbReference>
<dbReference type="AlphaFoldDB" id="A0A543FUE4"/>
<comment type="caution">
    <text evidence="9">The sequence shown here is derived from an EMBL/GenBank/DDBJ whole genome shotgun (WGS) entry which is preliminary data.</text>
</comment>
<proteinExistence type="inferred from homology"/>
<dbReference type="CDD" id="cd06261">
    <property type="entry name" value="TM_PBP2"/>
    <property type="match status" value="1"/>
</dbReference>
<keyword evidence="3" id="KW-1003">Cell membrane</keyword>
<keyword evidence="5 7" id="KW-1133">Transmembrane helix</keyword>
<dbReference type="InterPro" id="IPR035906">
    <property type="entry name" value="MetI-like_sf"/>
</dbReference>
<keyword evidence="4 7" id="KW-0812">Transmembrane</keyword>
<dbReference type="PANTHER" id="PTHR43744">
    <property type="entry name" value="ABC TRANSPORTER PERMEASE PROTEIN MG189-RELATED-RELATED"/>
    <property type="match status" value="1"/>
</dbReference>
<evidence type="ECO:0000256" key="3">
    <source>
        <dbReference type="ARBA" id="ARBA00022475"/>
    </source>
</evidence>
<evidence type="ECO:0000256" key="4">
    <source>
        <dbReference type="ARBA" id="ARBA00022692"/>
    </source>
</evidence>
<feature type="transmembrane region" description="Helical" evidence="7">
    <location>
        <begin position="167"/>
        <end position="189"/>
    </location>
</feature>
<evidence type="ECO:0000313" key="10">
    <source>
        <dbReference type="Proteomes" id="UP000319818"/>
    </source>
</evidence>